<feature type="region of interest" description="Disordered" evidence="1">
    <location>
        <begin position="68"/>
        <end position="97"/>
    </location>
</feature>
<dbReference type="AlphaFoldDB" id="A0A7S3KQQ2"/>
<dbReference type="EMBL" id="HBIK01033379">
    <property type="protein sequence ID" value="CAE0390741.1"/>
    <property type="molecule type" value="Transcribed_RNA"/>
</dbReference>
<gene>
    <name evidence="2" type="ORF">ECRA1380_LOCUS15717</name>
</gene>
<reference evidence="2" key="1">
    <citation type="submission" date="2021-01" db="EMBL/GenBank/DDBJ databases">
        <authorList>
            <person name="Corre E."/>
            <person name="Pelletier E."/>
            <person name="Niang G."/>
            <person name="Scheremetjew M."/>
            <person name="Finn R."/>
            <person name="Kale V."/>
            <person name="Holt S."/>
            <person name="Cochrane G."/>
            <person name="Meng A."/>
            <person name="Brown T."/>
            <person name="Cohen L."/>
        </authorList>
    </citation>
    <scope>NUCLEOTIDE SEQUENCE</scope>
    <source>
        <strain evidence="2">CT5</strain>
    </source>
</reference>
<name>A0A7S3KQQ2_EUPCR</name>
<sequence>MKGYREYNKFKFQLKQFRLVNNFEYFNNIRQKLLYNSKIIISYWWRVYKKKKNNPKLQIGPNVLEKKKVESKTGKKPEVKKPKQSQKIPLNPQIPLPPKRISSLRKMTFIAKKKSDFKLPNLDEETLKAKSKKRMSLMPVKPPSDLNTKLKVINDSKSQSALFRKEKMFHPHPSSSNVLGGDMKINDFKKNFQALTSAGNKTDPGKSKGSNKSIVERPPKESHGDNESREEHKGEPISREKGSTTELESDIDESQEQLESFATEEQGNVDALDQLEGHPLVENREDIIYEKSEELEGKD</sequence>
<feature type="compositionally biased region" description="Basic and acidic residues" evidence="1">
    <location>
        <begin position="275"/>
        <end position="299"/>
    </location>
</feature>
<organism evidence="2">
    <name type="scientific">Euplotes crassus</name>
    <dbReference type="NCBI Taxonomy" id="5936"/>
    <lineage>
        <taxon>Eukaryota</taxon>
        <taxon>Sar</taxon>
        <taxon>Alveolata</taxon>
        <taxon>Ciliophora</taxon>
        <taxon>Intramacronucleata</taxon>
        <taxon>Spirotrichea</taxon>
        <taxon>Hypotrichia</taxon>
        <taxon>Euplotida</taxon>
        <taxon>Euplotidae</taxon>
        <taxon>Moneuplotes</taxon>
    </lineage>
</organism>
<accession>A0A7S3KQQ2</accession>
<feature type="region of interest" description="Disordered" evidence="1">
    <location>
        <begin position="194"/>
        <end position="299"/>
    </location>
</feature>
<proteinExistence type="predicted"/>
<feature type="compositionally biased region" description="Basic and acidic residues" evidence="1">
    <location>
        <begin position="68"/>
        <end position="81"/>
    </location>
</feature>
<feature type="compositionally biased region" description="Polar residues" evidence="1">
    <location>
        <begin position="257"/>
        <end position="266"/>
    </location>
</feature>
<protein>
    <submittedName>
        <fullName evidence="2">Uncharacterized protein</fullName>
    </submittedName>
</protein>
<feature type="compositionally biased region" description="Acidic residues" evidence="1">
    <location>
        <begin position="247"/>
        <end position="256"/>
    </location>
</feature>
<feature type="compositionally biased region" description="Basic and acidic residues" evidence="1">
    <location>
        <begin position="214"/>
        <end position="243"/>
    </location>
</feature>
<evidence type="ECO:0000256" key="1">
    <source>
        <dbReference type="SAM" id="MobiDB-lite"/>
    </source>
</evidence>
<evidence type="ECO:0000313" key="2">
    <source>
        <dbReference type="EMBL" id="CAE0390741.1"/>
    </source>
</evidence>